<dbReference type="Proteomes" id="UP000499080">
    <property type="component" value="Unassembled WGS sequence"/>
</dbReference>
<feature type="domain" description="Reverse transcriptase" evidence="1">
    <location>
        <begin position="37"/>
        <end position="268"/>
    </location>
</feature>
<dbReference type="GO" id="GO:0071897">
    <property type="term" value="P:DNA biosynthetic process"/>
    <property type="evidence" value="ECO:0007669"/>
    <property type="project" value="UniProtKB-ARBA"/>
</dbReference>
<dbReference type="EMBL" id="BGPR01104258">
    <property type="protein sequence ID" value="GBM69040.1"/>
    <property type="molecule type" value="Genomic_DNA"/>
</dbReference>
<protein>
    <recommendedName>
        <fullName evidence="1">Reverse transcriptase domain-containing protein</fullName>
    </recommendedName>
</protein>
<evidence type="ECO:0000313" key="2">
    <source>
        <dbReference type="EMBL" id="GBM69040.1"/>
    </source>
</evidence>
<accession>A0A4Y2HUK0</accession>
<dbReference type="SUPFAM" id="SSF56672">
    <property type="entry name" value="DNA/RNA polymerases"/>
    <property type="match status" value="1"/>
</dbReference>
<dbReference type="InterPro" id="IPR043502">
    <property type="entry name" value="DNA/RNA_pol_sf"/>
</dbReference>
<evidence type="ECO:0000259" key="1">
    <source>
        <dbReference type="PROSITE" id="PS50878"/>
    </source>
</evidence>
<dbReference type="PROSITE" id="PS50878">
    <property type="entry name" value="RT_POL"/>
    <property type="match status" value="1"/>
</dbReference>
<dbReference type="PANTHER" id="PTHR19446">
    <property type="entry name" value="REVERSE TRANSCRIPTASES"/>
    <property type="match status" value="1"/>
</dbReference>
<gene>
    <name evidence="2" type="ORF">AVEN_162440_1</name>
</gene>
<keyword evidence="3" id="KW-1185">Reference proteome</keyword>
<dbReference type="InterPro" id="IPR000477">
    <property type="entry name" value="RT_dom"/>
</dbReference>
<evidence type="ECO:0000313" key="3">
    <source>
        <dbReference type="Proteomes" id="UP000499080"/>
    </source>
</evidence>
<organism evidence="2 3">
    <name type="scientific">Araneus ventricosus</name>
    <name type="common">Orbweaver spider</name>
    <name type="synonym">Epeira ventricosa</name>
    <dbReference type="NCBI Taxonomy" id="182803"/>
    <lineage>
        <taxon>Eukaryota</taxon>
        <taxon>Metazoa</taxon>
        <taxon>Ecdysozoa</taxon>
        <taxon>Arthropoda</taxon>
        <taxon>Chelicerata</taxon>
        <taxon>Arachnida</taxon>
        <taxon>Araneae</taxon>
        <taxon>Araneomorphae</taxon>
        <taxon>Entelegynae</taxon>
        <taxon>Araneoidea</taxon>
        <taxon>Araneidae</taxon>
        <taxon>Araneus</taxon>
    </lineage>
</organism>
<dbReference type="AlphaFoldDB" id="A0A4Y2HUK0"/>
<sequence>MPSKILSFVHQVKWDTWKNFQTPLHHHQMKFLNILNSLWIFGTIPKSWLSAIIIPILKPWKNPSLISSYRPIAVTSVPCKIFEMILQRLVTHIVKHNIFHPNHFGLFPFRDCQTALMKIYEDIFSSRARKEVVILFSLDIQGAYDSIWHDALVYKCLEIGLSHRFCRWIVNFIANRTIKVRWRETFCLPPQQSWFPQGSVLSPFLWLTFRKFSITTLDGYFTQTTSSSTIEVPTTRLLESSYRTLSRTFSNGATSGNIPSSLINVWRQ</sequence>
<comment type="caution">
    <text evidence="2">The sequence shown here is derived from an EMBL/GenBank/DDBJ whole genome shotgun (WGS) entry which is preliminary data.</text>
</comment>
<reference evidence="2 3" key="1">
    <citation type="journal article" date="2019" name="Sci. Rep.">
        <title>Orb-weaving spider Araneus ventricosus genome elucidates the spidroin gene catalogue.</title>
        <authorList>
            <person name="Kono N."/>
            <person name="Nakamura H."/>
            <person name="Ohtoshi R."/>
            <person name="Moran D.A.P."/>
            <person name="Shinohara A."/>
            <person name="Yoshida Y."/>
            <person name="Fujiwara M."/>
            <person name="Mori M."/>
            <person name="Tomita M."/>
            <person name="Arakawa K."/>
        </authorList>
    </citation>
    <scope>NUCLEOTIDE SEQUENCE [LARGE SCALE GENOMIC DNA]</scope>
</reference>
<proteinExistence type="predicted"/>
<dbReference type="Pfam" id="PF00078">
    <property type="entry name" value="RVT_1"/>
    <property type="match status" value="1"/>
</dbReference>
<dbReference type="OrthoDB" id="425681at2759"/>
<name>A0A4Y2HUK0_ARAVE</name>